<feature type="domain" description="NlpC/P60" evidence="7">
    <location>
        <begin position="205"/>
        <end position="333"/>
    </location>
</feature>
<evidence type="ECO:0000256" key="4">
    <source>
        <dbReference type="ARBA" id="ARBA00022807"/>
    </source>
</evidence>
<keyword evidence="9" id="KW-1185">Reference proteome</keyword>
<feature type="compositionally biased region" description="Low complexity" evidence="5">
    <location>
        <begin position="179"/>
        <end position="192"/>
    </location>
</feature>
<dbReference type="Gene3D" id="3.90.1720.10">
    <property type="entry name" value="endopeptidase domain like (from Nostoc punctiforme)"/>
    <property type="match status" value="1"/>
</dbReference>
<dbReference type="SUPFAM" id="SSF55383">
    <property type="entry name" value="Copper amine oxidase, domain N"/>
    <property type="match status" value="1"/>
</dbReference>
<evidence type="ECO:0000259" key="7">
    <source>
        <dbReference type="PROSITE" id="PS51935"/>
    </source>
</evidence>
<dbReference type="PROSITE" id="PS51257">
    <property type="entry name" value="PROKAR_LIPOPROTEIN"/>
    <property type="match status" value="1"/>
</dbReference>
<accession>A0ABS5CJV8</accession>
<dbReference type="InterPro" id="IPR038765">
    <property type="entry name" value="Papain-like_cys_pep_sf"/>
</dbReference>
<dbReference type="Pfam" id="PF00877">
    <property type="entry name" value="NLPC_P60"/>
    <property type="match status" value="1"/>
</dbReference>
<evidence type="ECO:0000256" key="5">
    <source>
        <dbReference type="SAM" id="MobiDB-lite"/>
    </source>
</evidence>
<evidence type="ECO:0000256" key="2">
    <source>
        <dbReference type="ARBA" id="ARBA00022670"/>
    </source>
</evidence>
<feature type="signal peptide" evidence="6">
    <location>
        <begin position="1"/>
        <end position="19"/>
    </location>
</feature>
<evidence type="ECO:0000256" key="6">
    <source>
        <dbReference type="SAM" id="SignalP"/>
    </source>
</evidence>
<dbReference type="PANTHER" id="PTHR47053">
    <property type="entry name" value="MUREIN DD-ENDOPEPTIDASE MEPH-RELATED"/>
    <property type="match status" value="1"/>
</dbReference>
<dbReference type="InterPro" id="IPR036582">
    <property type="entry name" value="Mao_N_sf"/>
</dbReference>
<evidence type="ECO:0000256" key="3">
    <source>
        <dbReference type="ARBA" id="ARBA00022801"/>
    </source>
</evidence>
<dbReference type="InterPro" id="IPR012854">
    <property type="entry name" value="Cu_amine_oxidase-like_N"/>
</dbReference>
<sequence>MKRLMIFISLALILASCSAKENAHIGKNNASGSLVNLQIQGHQGAVTTPYKMRDGKVWIPADQAAELFGYRYELEPASQSASMGYMDPIYRFKLNSKQAHIGDEPLMLHEAPQLIDHKLYLETNSLSQLWQTPLDWDAKLNSIVVTPPAVDEPDRSSALSMPRNTLRAKALDTDDSQWDPNDNTDGNPDPDGNSGGNQGGNTEPGADAEKVISFAKQFMAIPYKFDAAPYAESRKFDCSSFVQHVFDHVGIELPRSSRAQSKIGQYVAREHFKPGDAVFFYTPGRYSSNKIVGHVGIYIGNNQVIHTYGSPGVTISELEGSWNDRVLWGRRVL</sequence>
<gene>
    <name evidence="8" type="ORF">I8J30_26045</name>
</gene>
<dbReference type="RefSeq" id="WP_210663138.1">
    <property type="nucleotide sequence ID" value="NZ_JAGKSP010000015.1"/>
</dbReference>
<keyword evidence="3" id="KW-0378">Hydrolase</keyword>
<dbReference type="Proteomes" id="UP000673394">
    <property type="component" value="Unassembled WGS sequence"/>
</dbReference>
<dbReference type="SUPFAM" id="SSF54001">
    <property type="entry name" value="Cysteine proteinases"/>
    <property type="match status" value="1"/>
</dbReference>
<comment type="similarity">
    <text evidence="1">Belongs to the peptidase C40 family.</text>
</comment>
<keyword evidence="2" id="KW-0645">Protease</keyword>
<dbReference type="InterPro" id="IPR000064">
    <property type="entry name" value="NLP_P60_dom"/>
</dbReference>
<name>A0ABS5CJV8_9BACL</name>
<proteinExistence type="inferred from homology"/>
<protein>
    <submittedName>
        <fullName evidence="8">C40 family peptidase</fullName>
    </submittedName>
</protein>
<keyword evidence="6" id="KW-0732">Signal</keyword>
<dbReference type="PROSITE" id="PS51935">
    <property type="entry name" value="NLPC_P60"/>
    <property type="match status" value="1"/>
</dbReference>
<feature type="chain" id="PRO_5045284908" evidence="6">
    <location>
        <begin position="20"/>
        <end position="333"/>
    </location>
</feature>
<evidence type="ECO:0000256" key="1">
    <source>
        <dbReference type="ARBA" id="ARBA00007074"/>
    </source>
</evidence>
<dbReference type="InterPro" id="IPR051202">
    <property type="entry name" value="Peptidase_C40"/>
</dbReference>
<comment type="caution">
    <text evidence="8">The sequence shown here is derived from an EMBL/GenBank/DDBJ whole genome shotgun (WGS) entry which is preliminary data.</text>
</comment>
<dbReference type="PANTHER" id="PTHR47053:SF1">
    <property type="entry name" value="MUREIN DD-ENDOPEPTIDASE MEPH-RELATED"/>
    <property type="match status" value="1"/>
</dbReference>
<organism evidence="8 9">
    <name type="scientific">Paenibacillus lignilyticus</name>
    <dbReference type="NCBI Taxonomy" id="1172615"/>
    <lineage>
        <taxon>Bacteria</taxon>
        <taxon>Bacillati</taxon>
        <taxon>Bacillota</taxon>
        <taxon>Bacilli</taxon>
        <taxon>Bacillales</taxon>
        <taxon>Paenibacillaceae</taxon>
        <taxon>Paenibacillus</taxon>
    </lineage>
</organism>
<reference evidence="8 9" key="1">
    <citation type="submission" date="2021-04" db="EMBL/GenBank/DDBJ databases">
        <title>Paenibacillus sp. DLE-14 whole genome sequence.</title>
        <authorList>
            <person name="Ham Y.J."/>
        </authorList>
    </citation>
    <scope>NUCLEOTIDE SEQUENCE [LARGE SCALE GENOMIC DNA]</scope>
    <source>
        <strain evidence="8 9">DLE-14</strain>
    </source>
</reference>
<evidence type="ECO:0000313" key="9">
    <source>
        <dbReference type="Proteomes" id="UP000673394"/>
    </source>
</evidence>
<dbReference type="EMBL" id="JAGKSP010000015">
    <property type="protein sequence ID" value="MBP3966170.1"/>
    <property type="molecule type" value="Genomic_DNA"/>
</dbReference>
<evidence type="ECO:0000313" key="8">
    <source>
        <dbReference type="EMBL" id="MBP3966170.1"/>
    </source>
</evidence>
<feature type="region of interest" description="Disordered" evidence="5">
    <location>
        <begin position="169"/>
        <end position="206"/>
    </location>
</feature>
<keyword evidence="4" id="KW-0788">Thiol protease</keyword>
<dbReference type="Pfam" id="PF07833">
    <property type="entry name" value="Cu_amine_oxidN1"/>
    <property type="match status" value="1"/>
</dbReference>